<gene>
    <name evidence="1" type="ORF">BN340_100</name>
</gene>
<name>L8BTE4_MUSBA</name>
<evidence type="ECO:0000313" key="1">
    <source>
        <dbReference type="EMBL" id="CCM07284.1"/>
    </source>
</evidence>
<proteinExistence type="predicted"/>
<dbReference type="EMBL" id="HE983625">
    <property type="protein sequence ID" value="CCM07284.1"/>
    <property type="molecule type" value="Genomic_DNA"/>
</dbReference>
<reference evidence="1" key="1">
    <citation type="submission" date="2012-08" db="EMBL/GenBank/DDBJ databases">
        <authorList>
            <person name="BAURENS F."/>
        </authorList>
    </citation>
    <scope>NUCLEOTIDE SEQUENCE</scope>
</reference>
<accession>L8BTE4</accession>
<reference evidence="1" key="2">
    <citation type="submission" date="2013-01" db="EMBL/GenBank/DDBJ databases">
        <title>Three infectious Banana streak virus species laying in wait in the banana genome of a wild diploid Musa balbisiana.</title>
        <authorList>
            <person name="Iskra-Caruana M.L."/>
            <person name="Bocs S."/>
            <person name="Droc G."/>
            <person name="Baurens F.C."/>
            <person name="Chabannes M."/>
        </authorList>
    </citation>
    <scope>NUCLEOTIDE SEQUENCE</scope>
</reference>
<protein>
    <submittedName>
        <fullName evidence="1">Uncharacterized protein</fullName>
    </submittedName>
</protein>
<organism evidence="1">
    <name type="scientific">Musa balbisiana</name>
    <name type="common">Banana</name>
    <dbReference type="NCBI Taxonomy" id="52838"/>
    <lineage>
        <taxon>Eukaryota</taxon>
        <taxon>Viridiplantae</taxon>
        <taxon>Streptophyta</taxon>
        <taxon>Embryophyta</taxon>
        <taxon>Tracheophyta</taxon>
        <taxon>Spermatophyta</taxon>
        <taxon>Magnoliopsida</taxon>
        <taxon>Liliopsida</taxon>
        <taxon>Zingiberales</taxon>
        <taxon>Musaceae</taxon>
        <taxon>Musa</taxon>
    </lineage>
</organism>
<dbReference type="AlphaFoldDB" id="L8BTE4"/>
<sequence>MASGILSPRRTSITFVASYAHTAALILPPFSLRKTQWGMNPALPVSFVTDAGMEVSSSEREREDSLGVKPRYGVCHVLLLYDRPTLDWLMEGESSMSVQEYAVKGSKGRLGEEDKFYS</sequence>